<dbReference type="PROSITE" id="PS50887">
    <property type="entry name" value="GGDEF"/>
    <property type="match status" value="1"/>
</dbReference>
<dbReference type="Gene3D" id="3.30.450.20">
    <property type="entry name" value="PAS domain"/>
    <property type="match status" value="1"/>
</dbReference>
<dbReference type="InterPro" id="IPR000160">
    <property type="entry name" value="GGDEF_dom"/>
</dbReference>
<dbReference type="PANTHER" id="PTHR45138:SF9">
    <property type="entry name" value="DIGUANYLATE CYCLASE DGCM-RELATED"/>
    <property type="match status" value="1"/>
</dbReference>
<dbReference type="RefSeq" id="WP_013472492.1">
    <property type="nucleotide sequence ID" value="NC_014814.1"/>
</dbReference>
<dbReference type="InterPro" id="IPR043128">
    <property type="entry name" value="Rev_trsase/Diguanyl_cyclase"/>
</dbReference>
<dbReference type="PANTHER" id="PTHR45138">
    <property type="entry name" value="REGULATORY COMPONENTS OF SENSORY TRANSDUCTION SYSTEM"/>
    <property type="match status" value="1"/>
</dbReference>
<dbReference type="SMART" id="SM00267">
    <property type="entry name" value="GGDEF"/>
    <property type="match status" value="1"/>
</dbReference>
<dbReference type="SUPFAM" id="SSF55785">
    <property type="entry name" value="PYP-like sensor domain (PAS domain)"/>
    <property type="match status" value="1"/>
</dbReference>
<dbReference type="GO" id="GO:0005886">
    <property type="term" value="C:plasma membrane"/>
    <property type="evidence" value="ECO:0007669"/>
    <property type="project" value="TreeGrafter"/>
</dbReference>
<feature type="domain" description="GGDEF" evidence="1">
    <location>
        <begin position="166"/>
        <end position="299"/>
    </location>
</feature>
<accession>E6TPF2</accession>
<dbReference type="InterPro" id="IPR050469">
    <property type="entry name" value="Diguanylate_Cyclase"/>
</dbReference>
<proteinExistence type="predicted"/>
<sequence length="299" mass="33170">MSDLHTLVFHSLSEQIAVIDEAGVIIDVNAAWIRFGIENGLRPDFVWTGRNYLRVLAKADANGDSDAGAALRGIRGVIEGRTDTCEMEYPCDSPDEQRWFMMSVCSLNDDSLRRFTISHIDITRRKLAEDQAQHLAMHDPLTGLANRRYFNRILHREVRRSRRNGSPITVIAIDVDNFKKYNDEFGHLAGDHCLQELSTVLLGAARRPSDLAARIGGDEFAVLCGDSDAADAQAIAESIVKEFADLRIGFGASEPVTVSAGVATMIPRDEDEKWLVNEADKALYNAKRAGRNRVSQVVD</sequence>
<gene>
    <name evidence="2" type="ordered locus">Mspyr1_40670</name>
</gene>
<dbReference type="NCBIfam" id="TIGR00254">
    <property type="entry name" value="GGDEF"/>
    <property type="match status" value="1"/>
</dbReference>
<dbReference type="GO" id="GO:1902201">
    <property type="term" value="P:negative regulation of bacterial-type flagellum-dependent cell motility"/>
    <property type="evidence" value="ECO:0007669"/>
    <property type="project" value="TreeGrafter"/>
</dbReference>
<dbReference type="CDD" id="cd01949">
    <property type="entry name" value="GGDEF"/>
    <property type="match status" value="1"/>
</dbReference>
<dbReference type="KEGG" id="msp:Mspyr1_40670"/>
<dbReference type="InterPro" id="IPR029787">
    <property type="entry name" value="Nucleotide_cyclase"/>
</dbReference>
<dbReference type="GO" id="GO:0052621">
    <property type="term" value="F:diguanylate cyclase activity"/>
    <property type="evidence" value="ECO:0007669"/>
    <property type="project" value="TreeGrafter"/>
</dbReference>
<dbReference type="SUPFAM" id="SSF55073">
    <property type="entry name" value="Nucleotide cyclase"/>
    <property type="match status" value="1"/>
</dbReference>
<reference evidence="2 3" key="1">
    <citation type="journal article" date="2011" name="Stand. Genomic Sci.">
        <title>Complete genome sequence of Mycobacterium sp. strain (Spyr1) and reclassification to Mycobacterium gilvum Spyr1.</title>
        <authorList>
            <person name="Kallimanis A."/>
            <person name="Karabika E."/>
            <person name="Mavromatis K."/>
            <person name="Lapidus A."/>
            <person name="Labutti K.M."/>
            <person name="Liolios K."/>
            <person name="Ivanova N."/>
            <person name="Goodwin L."/>
            <person name="Woyke T."/>
            <person name="Velentzas A.D."/>
            <person name="Perisynakis A."/>
            <person name="Ouzounis C.C."/>
            <person name="Kyrpides N.C."/>
            <person name="Koukkou A.I."/>
            <person name="Drainas C."/>
        </authorList>
    </citation>
    <scope>NUCLEOTIDE SEQUENCE [LARGE SCALE GENOMIC DNA]</scope>
    <source>
        <strain evidence="3">DSM 45189 / LMG 24558 / Spyr1</strain>
    </source>
</reference>
<organism evidence="2 3">
    <name type="scientific">Mycolicibacterium gilvum (strain DSM 45189 / LMG 24558 / Spyr1)</name>
    <name type="common">Mycobacterium gilvum</name>
    <dbReference type="NCBI Taxonomy" id="278137"/>
    <lineage>
        <taxon>Bacteria</taxon>
        <taxon>Bacillati</taxon>
        <taxon>Actinomycetota</taxon>
        <taxon>Actinomycetes</taxon>
        <taxon>Mycobacteriales</taxon>
        <taxon>Mycobacteriaceae</taxon>
        <taxon>Mycolicibacterium</taxon>
    </lineage>
</organism>
<dbReference type="Proteomes" id="UP000008916">
    <property type="component" value="Chromosome"/>
</dbReference>
<protein>
    <submittedName>
        <fullName evidence="2">Diguanylate cyclase (GGDEF) domain-containing protein</fullName>
    </submittedName>
</protein>
<evidence type="ECO:0000259" key="1">
    <source>
        <dbReference type="PROSITE" id="PS50887"/>
    </source>
</evidence>
<dbReference type="FunFam" id="3.30.70.270:FF:000001">
    <property type="entry name" value="Diguanylate cyclase domain protein"/>
    <property type="match status" value="1"/>
</dbReference>
<name>E6TPF2_MYCSR</name>
<dbReference type="HOGENOM" id="CLU_000445_11_4_11"/>
<evidence type="ECO:0000313" key="3">
    <source>
        <dbReference type="Proteomes" id="UP000008916"/>
    </source>
</evidence>
<dbReference type="GO" id="GO:0043709">
    <property type="term" value="P:cell adhesion involved in single-species biofilm formation"/>
    <property type="evidence" value="ECO:0007669"/>
    <property type="project" value="TreeGrafter"/>
</dbReference>
<dbReference type="InterPro" id="IPR035965">
    <property type="entry name" value="PAS-like_dom_sf"/>
</dbReference>
<dbReference type="EMBL" id="CP002385">
    <property type="protein sequence ID" value="ADU00654.1"/>
    <property type="molecule type" value="Genomic_DNA"/>
</dbReference>
<evidence type="ECO:0000313" key="2">
    <source>
        <dbReference type="EMBL" id="ADU00654.1"/>
    </source>
</evidence>
<dbReference type="Gene3D" id="3.30.70.270">
    <property type="match status" value="1"/>
</dbReference>
<dbReference type="AlphaFoldDB" id="E6TPF2"/>
<dbReference type="Pfam" id="PF00990">
    <property type="entry name" value="GGDEF"/>
    <property type="match status" value="1"/>
</dbReference>
<keyword evidence="3" id="KW-1185">Reference proteome</keyword>